<reference evidence="3" key="1">
    <citation type="journal article" date="2011" name="PLoS Genet.">
        <title>Genomic analysis of the necrotrophic fungal pathogens Sclerotinia sclerotiorum and Botrytis cinerea.</title>
        <authorList>
            <person name="Amselem J."/>
            <person name="Cuomo C.A."/>
            <person name="van Kan J.A."/>
            <person name="Viaud M."/>
            <person name="Benito E.P."/>
            <person name="Couloux A."/>
            <person name="Coutinho P.M."/>
            <person name="de Vries R.P."/>
            <person name="Dyer P.S."/>
            <person name="Fillinger S."/>
            <person name="Fournier E."/>
            <person name="Gout L."/>
            <person name="Hahn M."/>
            <person name="Kohn L."/>
            <person name="Lapalu N."/>
            <person name="Plummer K.M."/>
            <person name="Pradier J.M."/>
            <person name="Quevillon E."/>
            <person name="Sharon A."/>
            <person name="Simon A."/>
            <person name="ten Have A."/>
            <person name="Tudzynski B."/>
            <person name="Tudzynski P."/>
            <person name="Wincker P."/>
            <person name="Andrew M."/>
            <person name="Anthouard V."/>
            <person name="Beever R.E."/>
            <person name="Beffa R."/>
            <person name="Benoit I."/>
            <person name="Bouzid O."/>
            <person name="Brault B."/>
            <person name="Chen Z."/>
            <person name="Choquer M."/>
            <person name="Collemare J."/>
            <person name="Cotton P."/>
            <person name="Danchin E.G."/>
            <person name="Da Silva C."/>
            <person name="Gautier A."/>
            <person name="Giraud C."/>
            <person name="Giraud T."/>
            <person name="Gonzalez C."/>
            <person name="Grossetete S."/>
            <person name="Guldener U."/>
            <person name="Henrissat B."/>
            <person name="Howlett B.J."/>
            <person name="Kodira C."/>
            <person name="Kretschmer M."/>
            <person name="Lappartient A."/>
            <person name="Leroch M."/>
            <person name="Levis C."/>
            <person name="Mauceli E."/>
            <person name="Neuveglise C."/>
            <person name="Oeser B."/>
            <person name="Pearson M."/>
            <person name="Poulain J."/>
            <person name="Poussereau N."/>
            <person name="Quesneville H."/>
            <person name="Rascle C."/>
            <person name="Schumacher J."/>
            <person name="Segurens B."/>
            <person name="Sexton A."/>
            <person name="Silva E."/>
            <person name="Sirven C."/>
            <person name="Soanes D.M."/>
            <person name="Talbot N.J."/>
            <person name="Templeton M."/>
            <person name="Yandava C."/>
            <person name="Yarden O."/>
            <person name="Zeng Q."/>
            <person name="Rollins J.A."/>
            <person name="Lebrun M.H."/>
            <person name="Dickman M."/>
        </authorList>
    </citation>
    <scope>NUCLEOTIDE SEQUENCE [LARGE SCALE GENOMIC DNA]</scope>
    <source>
        <strain evidence="3">T4</strain>
    </source>
</reference>
<name>G2Y058_BOTF4</name>
<dbReference type="HOGENOM" id="CLU_3106057_0_0_1"/>
<dbReference type="InParanoid" id="G2Y058"/>
<evidence type="ECO:0000313" key="3">
    <source>
        <dbReference type="Proteomes" id="UP000008177"/>
    </source>
</evidence>
<feature type="compositionally biased region" description="Polar residues" evidence="1">
    <location>
        <begin position="1"/>
        <end position="13"/>
    </location>
</feature>
<sequence length="51" mass="5812">MTSTNLHGQNRLSNAPKYVNDQATDDRQPLNKSRAIWMKLSRPEISRGIDS</sequence>
<organism evidence="2 3">
    <name type="scientific">Botryotinia fuckeliana (strain T4)</name>
    <name type="common">Noble rot fungus</name>
    <name type="synonym">Botrytis cinerea</name>
    <dbReference type="NCBI Taxonomy" id="999810"/>
    <lineage>
        <taxon>Eukaryota</taxon>
        <taxon>Fungi</taxon>
        <taxon>Dikarya</taxon>
        <taxon>Ascomycota</taxon>
        <taxon>Pezizomycotina</taxon>
        <taxon>Leotiomycetes</taxon>
        <taxon>Helotiales</taxon>
        <taxon>Sclerotiniaceae</taxon>
        <taxon>Botrytis</taxon>
    </lineage>
</organism>
<dbReference type="EMBL" id="FQ790280">
    <property type="protein sequence ID" value="CCD34003.1"/>
    <property type="molecule type" value="Genomic_DNA"/>
</dbReference>
<accession>G2Y058</accession>
<feature type="region of interest" description="Disordered" evidence="1">
    <location>
        <begin position="1"/>
        <end position="35"/>
    </location>
</feature>
<gene>
    <name evidence="2" type="ORF">BofuT4_uP043990.1</name>
</gene>
<protein>
    <submittedName>
        <fullName evidence="2">Uncharacterized protein</fullName>
    </submittedName>
</protein>
<dbReference type="AlphaFoldDB" id="G2Y058"/>
<dbReference type="Proteomes" id="UP000008177">
    <property type="component" value="Unplaced contigs"/>
</dbReference>
<proteinExistence type="predicted"/>
<evidence type="ECO:0000313" key="2">
    <source>
        <dbReference type="EMBL" id="CCD34003.1"/>
    </source>
</evidence>
<evidence type="ECO:0000256" key="1">
    <source>
        <dbReference type="SAM" id="MobiDB-lite"/>
    </source>
</evidence>